<reference evidence="4 5" key="1">
    <citation type="journal article" date="2015" name="Genome Biol. Evol.">
        <title>Comparative Genomics of a Bacterivorous Green Alga Reveals Evolutionary Causalities and Consequences of Phago-Mixotrophic Mode of Nutrition.</title>
        <authorList>
            <person name="Burns J.A."/>
            <person name="Paasch A."/>
            <person name="Narechania A."/>
            <person name="Kim E."/>
        </authorList>
    </citation>
    <scope>NUCLEOTIDE SEQUENCE [LARGE SCALE GENOMIC DNA]</scope>
    <source>
        <strain evidence="4 5">PLY_AMNH</strain>
    </source>
</reference>
<feature type="region of interest" description="Disordered" evidence="2">
    <location>
        <begin position="1"/>
        <end position="26"/>
    </location>
</feature>
<dbReference type="Pfam" id="PF13920">
    <property type="entry name" value="zf-C3HC4_3"/>
    <property type="match status" value="1"/>
</dbReference>
<dbReference type="PROSITE" id="PS50089">
    <property type="entry name" value="ZF_RING_2"/>
    <property type="match status" value="1"/>
</dbReference>
<dbReference type="InterPro" id="IPR013083">
    <property type="entry name" value="Znf_RING/FYVE/PHD"/>
</dbReference>
<organism evidence="4 5">
    <name type="scientific">Cymbomonas tetramitiformis</name>
    <dbReference type="NCBI Taxonomy" id="36881"/>
    <lineage>
        <taxon>Eukaryota</taxon>
        <taxon>Viridiplantae</taxon>
        <taxon>Chlorophyta</taxon>
        <taxon>Pyramimonadophyceae</taxon>
        <taxon>Pyramimonadales</taxon>
        <taxon>Pyramimonadaceae</taxon>
        <taxon>Cymbomonas</taxon>
    </lineage>
</organism>
<dbReference type="GO" id="GO:0016567">
    <property type="term" value="P:protein ubiquitination"/>
    <property type="evidence" value="ECO:0007669"/>
    <property type="project" value="TreeGrafter"/>
</dbReference>
<protein>
    <recommendedName>
        <fullName evidence="3">RING-type domain-containing protein</fullName>
    </recommendedName>
</protein>
<dbReference type="PANTHER" id="PTHR22996:SF0">
    <property type="entry name" value="RE60872P-RELATED"/>
    <property type="match status" value="1"/>
</dbReference>
<evidence type="ECO:0000313" key="5">
    <source>
        <dbReference type="Proteomes" id="UP001190700"/>
    </source>
</evidence>
<dbReference type="AlphaFoldDB" id="A0AAE0GFR0"/>
<sequence>MLGAAHCPQCNRTLPPDSADTSRMSREALVKLCPHCGPRDEEGEELEDDFVHSSRWPLLPELDESDIQAGPLERDFGDEGADGDDLETDPRSENSPLLAAAGPDGRAALERLAQEMADEELAWAMQVSMSQEMQYEEGYSDSESDDVLSARLNSQSSQRAPLLLPTQACAAHPTRGVQSLATEEAEELDDSDGKQCVVCLEVPRDTGTVVWSCGHMPVCWRCGIMLRQRREPCPLCRSAEIA</sequence>
<evidence type="ECO:0000256" key="1">
    <source>
        <dbReference type="PROSITE-ProRule" id="PRU00175"/>
    </source>
</evidence>
<gene>
    <name evidence="4" type="ORF">CYMTET_14813</name>
</gene>
<name>A0AAE0GFR0_9CHLO</name>
<comment type="caution">
    <text evidence="4">The sequence shown here is derived from an EMBL/GenBank/DDBJ whole genome shotgun (WGS) entry which is preliminary data.</text>
</comment>
<evidence type="ECO:0000259" key="3">
    <source>
        <dbReference type="PROSITE" id="PS50089"/>
    </source>
</evidence>
<keyword evidence="1" id="KW-0863">Zinc-finger</keyword>
<evidence type="ECO:0000256" key="2">
    <source>
        <dbReference type="SAM" id="MobiDB-lite"/>
    </source>
</evidence>
<feature type="compositionally biased region" description="Acidic residues" evidence="2">
    <location>
        <begin position="78"/>
        <end position="87"/>
    </location>
</feature>
<keyword evidence="1" id="KW-0862">Zinc</keyword>
<dbReference type="EMBL" id="LGRX02006226">
    <property type="protein sequence ID" value="KAK3277167.1"/>
    <property type="molecule type" value="Genomic_DNA"/>
</dbReference>
<feature type="region of interest" description="Disordered" evidence="2">
    <location>
        <begin position="57"/>
        <end position="101"/>
    </location>
</feature>
<dbReference type="InterPro" id="IPR045194">
    <property type="entry name" value="MGRN1/RNF157-like"/>
</dbReference>
<evidence type="ECO:0000313" key="4">
    <source>
        <dbReference type="EMBL" id="KAK3277167.1"/>
    </source>
</evidence>
<dbReference type="Proteomes" id="UP001190700">
    <property type="component" value="Unassembled WGS sequence"/>
</dbReference>
<dbReference type="InterPro" id="IPR001841">
    <property type="entry name" value="Znf_RING"/>
</dbReference>
<accession>A0AAE0GFR0</accession>
<keyword evidence="5" id="KW-1185">Reference proteome</keyword>
<dbReference type="SMART" id="SM00184">
    <property type="entry name" value="RING"/>
    <property type="match status" value="1"/>
</dbReference>
<dbReference type="PANTHER" id="PTHR22996">
    <property type="entry name" value="MAHOGUNIN"/>
    <property type="match status" value="1"/>
</dbReference>
<keyword evidence="1" id="KW-0479">Metal-binding</keyword>
<dbReference type="GO" id="GO:0061630">
    <property type="term" value="F:ubiquitin protein ligase activity"/>
    <property type="evidence" value="ECO:0007669"/>
    <property type="project" value="UniProtKB-EC"/>
</dbReference>
<dbReference type="SUPFAM" id="SSF57850">
    <property type="entry name" value="RING/U-box"/>
    <property type="match status" value="1"/>
</dbReference>
<proteinExistence type="predicted"/>
<dbReference type="Gene3D" id="3.30.40.10">
    <property type="entry name" value="Zinc/RING finger domain, C3HC4 (zinc finger)"/>
    <property type="match status" value="1"/>
</dbReference>
<feature type="domain" description="RING-type" evidence="3">
    <location>
        <begin position="196"/>
        <end position="237"/>
    </location>
</feature>
<dbReference type="GO" id="GO:0008270">
    <property type="term" value="F:zinc ion binding"/>
    <property type="evidence" value="ECO:0007669"/>
    <property type="project" value="UniProtKB-KW"/>
</dbReference>